<dbReference type="EMBL" id="OZ021735">
    <property type="protein sequence ID" value="CAK9309502.1"/>
    <property type="molecule type" value="Genomic_DNA"/>
</dbReference>
<organism evidence="1 2">
    <name type="scientific">Citrullus colocynthis</name>
    <name type="common">colocynth</name>
    <dbReference type="NCBI Taxonomy" id="252529"/>
    <lineage>
        <taxon>Eukaryota</taxon>
        <taxon>Viridiplantae</taxon>
        <taxon>Streptophyta</taxon>
        <taxon>Embryophyta</taxon>
        <taxon>Tracheophyta</taxon>
        <taxon>Spermatophyta</taxon>
        <taxon>Magnoliopsida</taxon>
        <taxon>eudicotyledons</taxon>
        <taxon>Gunneridae</taxon>
        <taxon>Pentapetalae</taxon>
        <taxon>rosids</taxon>
        <taxon>fabids</taxon>
        <taxon>Cucurbitales</taxon>
        <taxon>Cucurbitaceae</taxon>
        <taxon>Benincaseae</taxon>
        <taxon>Citrullus</taxon>
    </lineage>
</organism>
<protein>
    <submittedName>
        <fullName evidence="1">Uncharacterized protein</fullName>
    </submittedName>
</protein>
<accession>A0ABP0XSI0</accession>
<dbReference type="Proteomes" id="UP001642487">
    <property type="component" value="Chromosome 1"/>
</dbReference>
<keyword evidence="2" id="KW-1185">Reference proteome</keyword>
<evidence type="ECO:0000313" key="1">
    <source>
        <dbReference type="EMBL" id="CAK9309502.1"/>
    </source>
</evidence>
<gene>
    <name evidence="1" type="ORF">CITCOLO1_LOCUS1084</name>
</gene>
<name>A0ABP0XSI0_9ROSI</name>
<proteinExistence type="predicted"/>
<sequence>MLGRVSFGRCCQSKDVTAANLRFVVRCTIARCVSSSFCSVQSNTLRPTVIRPVVCMPCLRYCYRRLTLPVINVCREVPSSTAVGNPSVTEFWVSFEMYPSPFMFMMKAEFWGVRSRCPAVLRINFDGFGKCLEILGHLNCNCVEN</sequence>
<evidence type="ECO:0000313" key="2">
    <source>
        <dbReference type="Proteomes" id="UP001642487"/>
    </source>
</evidence>
<reference evidence="1 2" key="1">
    <citation type="submission" date="2024-03" db="EMBL/GenBank/DDBJ databases">
        <authorList>
            <person name="Gkanogiannis A."/>
            <person name="Becerra Lopez-Lavalle L."/>
        </authorList>
    </citation>
    <scope>NUCLEOTIDE SEQUENCE [LARGE SCALE GENOMIC DNA]</scope>
</reference>